<evidence type="ECO:0000256" key="1">
    <source>
        <dbReference type="SAM" id="MobiDB-lite"/>
    </source>
</evidence>
<evidence type="ECO:0000259" key="3">
    <source>
        <dbReference type="Pfam" id="PF13203"/>
    </source>
</evidence>
<protein>
    <submittedName>
        <fullName evidence="4">Sll7028 protein</fullName>
    </submittedName>
</protein>
<accession>A0A1W1E9E5</accession>
<proteinExistence type="predicted"/>
<sequence length="404" mass="46241">MITAQEKLAKAKAKLMLEHPYIGALATTLKSVDDPKALTFSSDGMRLTYNPEYFEKVPLEEIEFALANGAMHAVLKHRERISDRVGRIWQAATDLVVNSMLVKNGFVLPPYVYYDERFEGMYAEEIYDVLKDEMITNQTRDDAEVQSEELEPTEEENKSASDNTSQNQSNEQSRSSHEPTKSEPLLVQEQPIDPETLETLQEELQEHFEQIFAKYKRQGELPKGLEIVVPELFLHKIDWREMLYRYIADYAKSSYSFMPPNMKYLYRGICLPSLSSDLLRIVIAIDTSGSIDQEMIGLFLSEVSAIMQQYPNYEIDIITADAKVQSHKTYLPGEPLAYEVSGGGGTDFRPVFEYIEREISYPTLLLYFTDGMGTFPMQEPGYDLVWVMSEAKEVPFGEVLMLEN</sequence>
<feature type="domain" description="Putative metallopeptidase" evidence="3">
    <location>
        <begin position="5"/>
        <end position="274"/>
    </location>
</feature>
<name>A0A1W1E9E5_9ZZZZ</name>
<dbReference type="InterPro" id="IPR025154">
    <property type="entry name" value="Put_metallopeptidase_dom"/>
</dbReference>
<feature type="compositionally biased region" description="Low complexity" evidence="1">
    <location>
        <begin position="161"/>
        <end position="173"/>
    </location>
</feature>
<dbReference type="Pfam" id="PF13203">
    <property type="entry name" value="DUF2201_N"/>
    <property type="match status" value="1"/>
</dbReference>
<evidence type="ECO:0000313" key="4">
    <source>
        <dbReference type="EMBL" id="SFV90477.1"/>
    </source>
</evidence>
<feature type="compositionally biased region" description="Acidic residues" evidence="1">
    <location>
        <begin position="144"/>
        <end position="154"/>
    </location>
</feature>
<dbReference type="PANTHER" id="PTHR38730:SF1">
    <property type="entry name" value="SLL7028 PROTEIN"/>
    <property type="match status" value="1"/>
</dbReference>
<organism evidence="4">
    <name type="scientific">hydrothermal vent metagenome</name>
    <dbReference type="NCBI Taxonomy" id="652676"/>
    <lineage>
        <taxon>unclassified sequences</taxon>
        <taxon>metagenomes</taxon>
        <taxon>ecological metagenomes</taxon>
    </lineage>
</organism>
<gene>
    <name evidence="4" type="ORF">MNB_SV-4-1371</name>
</gene>
<dbReference type="Pfam" id="PF09967">
    <property type="entry name" value="DUF2201"/>
    <property type="match status" value="1"/>
</dbReference>
<dbReference type="InterPro" id="IPR018698">
    <property type="entry name" value="VWA-like_dom"/>
</dbReference>
<dbReference type="SUPFAM" id="SSF53300">
    <property type="entry name" value="vWA-like"/>
    <property type="match status" value="1"/>
</dbReference>
<dbReference type="PANTHER" id="PTHR38730">
    <property type="entry name" value="SLL7028 PROTEIN"/>
    <property type="match status" value="1"/>
</dbReference>
<evidence type="ECO:0000259" key="2">
    <source>
        <dbReference type="Pfam" id="PF09967"/>
    </source>
</evidence>
<reference evidence="4" key="1">
    <citation type="submission" date="2016-10" db="EMBL/GenBank/DDBJ databases">
        <authorList>
            <person name="de Groot N.N."/>
        </authorList>
    </citation>
    <scope>NUCLEOTIDE SEQUENCE</scope>
</reference>
<feature type="region of interest" description="Disordered" evidence="1">
    <location>
        <begin position="140"/>
        <end position="189"/>
    </location>
</feature>
<dbReference type="InterPro" id="IPR036465">
    <property type="entry name" value="vWFA_dom_sf"/>
</dbReference>
<dbReference type="EMBL" id="FPIB01000016">
    <property type="protein sequence ID" value="SFV90477.1"/>
    <property type="molecule type" value="Genomic_DNA"/>
</dbReference>
<dbReference type="AlphaFoldDB" id="A0A1W1E9E5"/>
<feature type="domain" description="VWA-like" evidence="2">
    <location>
        <begin position="281"/>
        <end position="403"/>
    </location>
</feature>